<keyword evidence="4" id="KW-1185">Reference proteome</keyword>
<feature type="region of interest" description="Disordered" evidence="1">
    <location>
        <begin position="166"/>
        <end position="188"/>
    </location>
</feature>
<feature type="domain" description="AMP-dependent synthetase/ligase" evidence="2">
    <location>
        <begin position="663"/>
        <end position="723"/>
    </location>
</feature>
<dbReference type="Proteomes" id="UP001206895">
    <property type="component" value="Unassembled WGS sequence"/>
</dbReference>
<evidence type="ECO:0000313" key="3">
    <source>
        <dbReference type="EMBL" id="MCP2174695.1"/>
    </source>
</evidence>
<dbReference type="Pfam" id="PF00501">
    <property type="entry name" value="AMP-binding"/>
    <property type="match status" value="3"/>
</dbReference>
<sequence length="1177" mass="123192">MPTLAADTAPVAVYVELDGALDRDTLTAALNDVVARFGATPVSGDTAPTITLDTLDLSGQDRPRAAALRWMESFDHVVAGAPAIAGHLIDIGAGVQILHLSGRPTAADGSAGATLLHHLAVAYSARVHGRVETPRRVAPPRHRTGRDVAAADIGFWDTDLDPVPAATSLSHRPHPAASTAGSPSVLTESRTMSVSASDALRSAAAVAGTRVETVVVAAVAGYIAGLCRSDEVLIGLPAIVAPESDHVPTATTLPLRLTTTSHTTVADAVAATDARIAAVLAHSAGWPAHPLRDHLASAPAGQGPVVNVIPFLGPVRFADVDGDVFVLCGGPVDDLRVNVYDARERRIRVDLEAHPDRYLRTELRAHHARFLDYLSRFVAASATTRLATLDVISVAEHIEVVDEPNATDVLMPPATVTELIEMGMARDHDHAAVTGDGAPVDALSHGELDCRANQLTRVLLAAGVGPESVVGVMTADHVAGITAMLAVLRAGGAVLPLDPTDPATTIAHRIARARPTCVVTDRVLDDVALDPDDAARPAEPTSATGYDAIPPWVEAIPFDAAELDEVPDDPISPSELHSPGHLGNPVWIAFGDDADGDGVVLTHRAVANRLQWLQAHRSPTATEQMCVGDGRFDDRLWNSLLPLIVGATIDLTCAPVAESVLSGPAEAAFGVLPGHTGDGASDPTAGRPVWNSAVYVLDAFLRPLPVGAVGEVYVAGDQVARGYASDPAATSDRFVANPFRPGTRMVRTGVAAFRRPDGSIEHVVTDRVSSQVVVEASVPTTPRTLAEMVAVVASADPDAVAATVDDGADRMSITFRELDQRSNQWARLLMACDVGPEDVVAVALPRGLDALIAIWAVVKSGAAFVTVDPRTVADHGAADPVVHQVLTDSRVRFGFVTAATTQDMPGAPGAVRWMSIDGTGYRTVVACLSVRPIRDTARHARLDLDHLAYVAYSAADGAPVRAVAVSNRVLSMVADEQRKRCGVDQCSRMLHATSGDGPIPVLEVLLAISTGARMIIATDAARDRADDLVRVLRGDAVTHAFLDVAMAESLSPNGLPDLRVLVAGQGRSTPELIDRWTAPDRRVLGALGDSDASTGLVVLDRDLREVTAGTPGELYVTGPALARGFLGSAALTATRFVANPAHLGTDRAGSILYRTGDIVTMSPDGHLTYLGRSDSFA</sequence>
<feature type="domain" description="AMP-dependent synthetase/ligase" evidence="2">
    <location>
        <begin position="793"/>
        <end position="1077"/>
    </location>
</feature>
<dbReference type="Gene3D" id="2.30.38.10">
    <property type="entry name" value="Luciferase, Domain 3"/>
    <property type="match status" value="1"/>
</dbReference>
<evidence type="ECO:0000259" key="2">
    <source>
        <dbReference type="Pfam" id="PF00501"/>
    </source>
</evidence>
<dbReference type="Gene3D" id="3.40.50.980">
    <property type="match status" value="2"/>
</dbReference>
<dbReference type="RefSeq" id="WP_253659727.1">
    <property type="nucleotide sequence ID" value="NZ_BAAAJQ010000001.1"/>
</dbReference>
<comment type="caution">
    <text evidence="3">The sequence shown here is derived from an EMBL/GenBank/DDBJ whole genome shotgun (WGS) entry which is preliminary data.</text>
</comment>
<dbReference type="SUPFAM" id="SSF52777">
    <property type="entry name" value="CoA-dependent acyltransferases"/>
    <property type="match status" value="2"/>
</dbReference>
<accession>A0ABT1HAC9</accession>
<dbReference type="InterPro" id="IPR000873">
    <property type="entry name" value="AMP-dep_synth/lig_dom"/>
</dbReference>
<dbReference type="Gene3D" id="3.30.559.10">
    <property type="entry name" value="Chloramphenicol acetyltransferase-like domain"/>
    <property type="match status" value="1"/>
</dbReference>
<dbReference type="EMBL" id="JAMTCJ010000001">
    <property type="protein sequence ID" value="MCP2174695.1"/>
    <property type="molecule type" value="Genomic_DNA"/>
</dbReference>
<reference evidence="3 4" key="1">
    <citation type="submission" date="2022-06" db="EMBL/GenBank/DDBJ databases">
        <title>Genomic Encyclopedia of Archaeal and Bacterial Type Strains, Phase II (KMG-II): from individual species to whole genera.</title>
        <authorList>
            <person name="Goeker M."/>
        </authorList>
    </citation>
    <scope>NUCLEOTIDE SEQUENCE [LARGE SCALE GENOMIC DNA]</scope>
    <source>
        <strain evidence="3 4">DSM 44693</strain>
    </source>
</reference>
<feature type="compositionally biased region" description="Polar residues" evidence="1">
    <location>
        <begin position="179"/>
        <end position="188"/>
    </location>
</feature>
<dbReference type="Gene3D" id="3.30.559.30">
    <property type="entry name" value="Nonribosomal peptide synthetase, condensation domain"/>
    <property type="match status" value="1"/>
</dbReference>
<dbReference type="PANTHER" id="PTHR45527:SF1">
    <property type="entry name" value="FATTY ACID SYNTHASE"/>
    <property type="match status" value="1"/>
</dbReference>
<protein>
    <submittedName>
        <fullName evidence="3">Non-ribosomal peptide synthetase component F</fullName>
    </submittedName>
</protein>
<dbReference type="InterPro" id="IPR023213">
    <property type="entry name" value="CAT-like_dom_sf"/>
</dbReference>
<proteinExistence type="predicted"/>
<dbReference type="InterPro" id="IPR042099">
    <property type="entry name" value="ANL_N_sf"/>
</dbReference>
<dbReference type="PANTHER" id="PTHR45527">
    <property type="entry name" value="NONRIBOSOMAL PEPTIDE SYNTHETASE"/>
    <property type="match status" value="1"/>
</dbReference>
<evidence type="ECO:0000256" key="1">
    <source>
        <dbReference type="SAM" id="MobiDB-lite"/>
    </source>
</evidence>
<dbReference type="Gene3D" id="3.40.50.12780">
    <property type="entry name" value="N-terminal domain of ligase-like"/>
    <property type="match status" value="2"/>
</dbReference>
<evidence type="ECO:0000313" key="4">
    <source>
        <dbReference type="Proteomes" id="UP001206895"/>
    </source>
</evidence>
<organism evidence="3 4">
    <name type="scientific">Williamsia maris</name>
    <dbReference type="NCBI Taxonomy" id="72806"/>
    <lineage>
        <taxon>Bacteria</taxon>
        <taxon>Bacillati</taxon>
        <taxon>Actinomycetota</taxon>
        <taxon>Actinomycetes</taxon>
        <taxon>Mycobacteriales</taxon>
        <taxon>Nocardiaceae</taxon>
        <taxon>Williamsia</taxon>
    </lineage>
</organism>
<feature type="domain" description="AMP-dependent synthetase/ligase" evidence="2">
    <location>
        <begin position="425"/>
        <end position="649"/>
    </location>
</feature>
<name>A0ABT1HAC9_9NOCA</name>
<gene>
    <name evidence="3" type="ORF">LX13_000502</name>
</gene>
<dbReference type="SUPFAM" id="SSF56801">
    <property type="entry name" value="Acetyl-CoA synthetase-like"/>
    <property type="match status" value="2"/>
</dbReference>